<feature type="region of interest" description="Disordered" evidence="9">
    <location>
        <begin position="603"/>
        <end position="627"/>
    </location>
</feature>
<feature type="region of interest" description="Disordered" evidence="9">
    <location>
        <begin position="885"/>
        <end position="904"/>
    </location>
</feature>
<dbReference type="InterPro" id="IPR050888">
    <property type="entry name" value="ZnF_C2H2-type_TF"/>
</dbReference>
<feature type="domain" description="C2H2-type" evidence="10">
    <location>
        <begin position="82"/>
        <end position="110"/>
    </location>
</feature>
<evidence type="ECO:0000256" key="9">
    <source>
        <dbReference type="SAM" id="MobiDB-lite"/>
    </source>
</evidence>
<dbReference type="Gene3D" id="3.30.160.60">
    <property type="entry name" value="Classic Zinc Finger"/>
    <property type="match status" value="1"/>
</dbReference>
<keyword evidence="6" id="KW-0539">Nucleus</keyword>
<keyword evidence="2" id="KW-0479">Metal-binding</keyword>
<evidence type="ECO:0000313" key="11">
    <source>
        <dbReference type="EMBL" id="THD20817.1"/>
    </source>
</evidence>
<feature type="compositionally biased region" description="Polar residues" evidence="9">
    <location>
        <begin position="844"/>
        <end position="859"/>
    </location>
</feature>
<evidence type="ECO:0000259" key="10">
    <source>
        <dbReference type="PROSITE" id="PS50157"/>
    </source>
</evidence>
<dbReference type="PROSITE" id="PS50157">
    <property type="entry name" value="ZINC_FINGER_C2H2_2"/>
    <property type="match status" value="1"/>
</dbReference>
<dbReference type="InterPro" id="IPR036236">
    <property type="entry name" value="Znf_C2H2_sf"/>
</dbReference>
<dbReference type="GO" id="GO:0005634">
    <property type="term" value="C:nucleus"/>
    <property type="evidence" value="ECO:0007669"/>
    <property type="project" value="UniProtKB-SubCell"/>
</dbReference>
<evidence type="ECO:0000256" key="1">
    <source>
        <dbReference type="ARBA" id="ARBA00004123"/>
    </source>
</evidence>
<evidence type="ECO:0000256" key="6">
    <source>
        <dbReference type="ARBA" id="ARBA00023242"/>
    </source>
</evidence>
<evidence type="ECO:0000313" key="12">
    <source>
        <dbReference type="Proteomes" id="UP000230066"/>
    </source>
</evidence>
<feature type="compositionally biased region" description="Polar residues" evidence="9">
    <location>
        <begin position="1138"/>
        <end position="1168"/>
    </location>
</feature>
<keyword evidence="8" id="KW-0175">Coiled coil</keyword>
<dbReference type="InterPro" id="IPR013087">
    <property type="entry name" value="Znf_C2H2_type"/>
</dbReference>
<gene>
    <name evidence="11" type="ORF">D915_008309</name>
</gene>
<feature type="compositionally biased region" description="Polar residues" evidence="9">
    <location>
        <begin position="1409"/>
        <end position="1420"/>
    </location>
</feature>
<dbReference type="SMART" id="SM00355">
    <property type="entry name" value="ZnF_C2H2"/>
    <property type="match status" value="10"/>
</dbReference>
<keyword evidence="12" id="KW-1185">Reference proteome</keyword>
<evidence type="ECO:0000256" key="2">
    <source>
        <dbReference type="ARBA" id="ARBA00022723"/>
    </source>
</evidence>
<feature type="region of interest" description="Disordered" evidence="9">
    <location>
        <begin position="1108"/>
        <end position="1168"/>
    </location>
</feature>
<accession>A0A4E0RIH2</accession>
<dbReference type="PROSITE" id="PS00028">
    <property type="entry name" value="ZINC_FINGER_C2H2_1"/>
    <property type="match status" value="1"/>
</dbReference>
<evidence type="ECO:0000256" key="8">
    <source>
        <dbReference type="SAM" id="Coils"/>
    </source>
</evidence>
<feature type="region of interest" description="Disordered" evidence="9">
    <location>
        <begin position="838"/>
        <end position="863"/>
    </location>
</feature>
<feature type="region of interest" description="Disordered" evidence="9">
    <location>
        <begin position="1183"/>
        <end position="1249"/>
    </location>
</feature>
<organism evidence="11 12">
    <name type="scientific">Fasciola hepatica</name>
    <name type="common">Liver fluke</name>
    <dbReference type="NCBI Taxonomy" id="6192"/>
    <lineage>
        <taxon>Eukaryota</taxon>
        <taxon>Metazoa</taxon>
        <taxon>Spiralia</taxon>
        <taxon>Lophotrochozoa</taxon>
        <taxon>Platyhelminthes</taxon>
        <taxon>Trematoda</taxon>
        <taxon>Digenea</taxon>
        <taxon>Plagiorchiida</taxon>
        <taxon>Echinostomata</taxon>
        <taxon>Echinostomatoidea</taxon>
        <taxon>Fasciolidae</taxon>
        <taxon>Fasciola</taxon>
    </lineage>
</organism>
<keyword evidence="4 7" id="KW-0863">Zinc-finger</keyword>
<feature type="coiled-coil region" evidence="8">
    <location>
        <begin position="906"/>
        <end position="933"/>
    </location>
</feature>
<evidence type="ECO:0000256" key="3">
    <source>
        <dbReference type="ARBA" id="ARBA00022737"/>
    </source>
</evidence>
<feature type="compositionally biased region" description="Basic residues" evidence="9">
    <location>
        <begin position="1565"/>
        <end position="1576"/>
    </location>
</feature>
<dbReference type="GO" id="GO:0008270">
    <property type="term" value="F:zinc ion binding"/>
    <property type="evidence" value="ECO:0007669"/>
    <property type="project" value="UniProtKB-KW"/>
</dbReference>
<evidence type="ECO:0000256" key="7">
    <source>
        <dbReference type="PROSITE-ProRule" id="PRU00042"/>
    </source>
</evidence>
<dbReference type="EMBL" id="JXXN02004169">
    <property type="protein sequence ID" value="THD20817.1"/>
    <property type="molecule type" value="Genomic_DNA"/>
</dbReference>
<feature type="compositionally biased region" description="Polar residues" evidence="9">
    <location>
        <begin position="1436"/>
        <end position="1453"/>
    </location>
</feature>
<dbReference type="Proteomes" id="UP000230066">
    <property type="component" value="Unassembled WGS sequence"/>
</dbReference>
<name>A0A4E0RIH2_FASHE</name>
<feature type="region of interest" description="Disordered" evidence="9">
    <location>
        <begin position="1523"/>
        <end position="1582"/>
    </location>
</feature>
<dbReference type="SUPFAM" id="SSF57667">
    <property type="entry name" value="beta-beta-alpha zinc fingers"/>
    <property type="match status" value="1"/>
</dbReference>
<evidence type="ECO:0000256" key="5">
    <source>
        <dbReference type="ARBA" id="ARBA00022833"/>
    </source>
</evidence>
<feature type="compositionally biased region" description="Low complexity" evidence="9">
    <location>
        <begin position="1390"/>
        <end position="1401"/>
    </location>
</feature>
<comment type="subcellular location">
    <subcellularLocation>
        <location evidence="1">Nucleus</location>
    </subcellularLocation>
</comment>
<keyword evidence="5" id="KW-0862">Zinc</keyword>
<protein>
    <recommendedName>
        <fullName evidence="10">C2H2-type domain-containing protein</fullName>
    </recommendedName>
</protein>
<proteinExistence type="predicted"/>
<dbReference type="PANTHER" id="PTHR24406">
    <property type="entry name" value="TRANSCRIPTIONAL REPRESSOR CTCFL-RELATED"/>
    <property type="match status" value="1"/>
</dbReference>
<sequence>MSCRDPERAVEVLERAKCRYVCTLCPVKDVEVCESASLELHCRLHHPNSTYLPCIYCTEKVSVISIQKHIDRHFSNTSQQPYICPYCPLSFESSHALAQHAGAHHEGNSVFHKCGHCDKPTDSPSELATHLSDSCLSLYHCEYPQCFVKSPRPDLVLRHYEKCHGIKSSCVILTRMYLCSWPTTQRPVDRDSSSTQDFCCLICPKCSFGTMYVETFAEHLATCSAAFNHTDILTSLSVTCVLYHCSQCRWITTVKNVMKEHLLKFHPGISESDGIVPEEFTVPVSDDSVGSDVHPSTGELSSTANSGTAAAVCLAEVTSRLQALSGLFSSAAMSSLVSSAGCALNSDAFPNLTPNKPFSPPVESQNSLLSASGELQTVRKSDDDVDFTDAEPTASLGVNLAGQTPQSSNGSCLFPTIDPDTNVPSDRNKSDTEPQADEFVQLYFNEAAFLSAYVKNGKLNMTGRPLHQKELSAVLEKMRQFAHYRVPILGRANQRRVAGCPECLKPFNHGFTDLKKHLLVAHLGLRRDIIRFAIEFTHSGRSITSTNSSGAGVVAMKRSPDADSGISRGPKYSFAMRASRTHVMKNFKKRAFGFPNLHGPGGRRIIGSTATNNGEDHASKSRSPIPLATVAPDGLPTLVSSPSSSYTGGAPVHRIIPGTGISDRYEDMKSLDEVAREAPIGRGGIIPLDELDRPLGAAVIAASQPQSPEVNGGSELFLPKVGKQRIQLAYSYPVFKRLLEAYQVPMAERIQLVNRMNHYARQYVIMELLVPGGAQKRFSCPTCMYTSVHSLADIRKHIMGSHCGISTKRFRLCLRASRHDITTYRLHTDERMIRFVEDHRRRQIQGTSEPKTNSTSGGRRSSVVDNHAHHATDRSLELVPNGITTVSKSGDRNPGLTNTNLHEEQLETDTIEADQYTEDYDEEQSEMLDASDRECDRRFLKASSRSPSPSAETAIAIANDILNAHSNETQRQPGEVYRRIELPFSTHVLRVLMERESLLDQYDDILERMNYYSRHHLTVVSRGGRICSYICVCGRRFLVVREELDTDIRPASLADCRRHILGVHARVPQELLTLCCQASRISKESGYRLYSDNSLLALAEQYKFRTSRTSASGTRLSEEGLSPGVRTSEAAGTDDRWNNLSGTQDIRSPPSGISTSTAKPNPVSNHNAPSQVALRQTNYAATRSLPPMHRAPKLGHDIDSPTRYDEDHNSVTSRNTLKSSLTKPLTDNGESIKSETQPTNQCSANRHSGLDLDAPRRILTTEEAVLWRAMLDLPESWTLERIVRLAYSPELLDEQLQSTLPIENGFIETLHERMRVYSRHSVYIIRLCTSTNPNQRLYVCCACLTTSQHGFGDVRKHILGVHAHVPERFKALAMNASRLSREDYSLNTSQLSAQSSSAQSAVTKKNKIKQTNSSSPSSGCELTVGSRVLRRRRCSMESNTSSSPYSFSASQNVPRKRHRGSLDTDPEQPFSPTAVIDHSSHDPPCIAVPINGHASGSLSYPDRVSRRDVGDVSRPPIILTIPRPKAFISESDSGQSSPTDMQKLEEGLSSTEASSEVAVPSSGSRSRRSMILKSKRPCPTSS</sequence>
<reference evidence="11" key="1">
    <citation type="submission" date="2019-03" db="EMBL/GenBank/DDBJ databases">
        <title>Improved annotation for the trematode Fasciola hepatica.</title>
        <authorList>
            <person name="Choi Y.-J."/>
            <person name="Martin J."/>
            <person name="Mitreva M."/>
        </authorList>
    </citation>
    <scope>NUCLEOTIDE SEQUENCE [LARGE SCALE GENOMIC DNA]</scope>
</reference>
<feature type="region of interest" description="Disordered" evidence="9">
    <location>
        <begin position="1390"/>
        <end position="1422"/>
    </location>
</feature>
<feature type="region of interest" description="Disordered" evidence="9">
    <location>
        <begin position="1434"/>
        <end position="1509"/>
    </location>
</feature>
<feature type="compositionally biased region" description="Polar residues" evidence="9">
    <location>
        <begin position="1530"/>
        <end position="1540"/>
    </location>
</feature>
<feature type="compositionally biased region" description="Polar residues" evidence="9">
    <location>
        <begin position="1210"/>
        <end position="1246"/>
    </location>
</feature>
<keyword evidence="3" id="KW-0677">Repeat</keyword>
<evidence type="ECO:0000256" key="4">
    <source>
        <dbReference type="ARBA" id="ARBA00022771"/>
    </source>
</evidence>
<comment type="caution">
    <text evidence="11">The sequence shown here is derived from an EMBL/GenBank/DDBJ whole genome shotgun (WGS) entry which is preliminary data.</text>
</comment>
<feature type="compositionally biased region" description="Basic and acidic residues" evidence="9">
    <location>
        <begin position="1194"/>
        <end position="1209"/>
    </location>
</feature>